<dbReference type="Pfam" id="PF00073">
    <property type="entry name" value="Rhv"/>
    <property type="match status" value="1"/>
</dbReference>
<dbReference type="GO" id="GO:0043657">
    <property type="term" value="C:host cell"/>
    <property type="evidence" value="ECO:0007669"/>
    <property type="project" value="UniProtKB-SubCell"/>
</dbReference>
<keyword evidence="15" id="KW-1262">Eukaryotic host gene expression shutoff by virus</keyword>
<comment type="function">
    <text evidence="19">Forms an icosahedral capsid of pseudo T=3 symmetry with capsid proteins VP2 and VP3. The capsid is 300 Angstroms in diameter, composed of 60 copies of each capsid protein and enclosing the viral positive strand RNA genome.</text>
</comment>
<keyword evidence="7" id="KW-0945">Host-virus interaction</keyword>
<evidence type="ECO:0000256" key="3">
    <source>
        <dbReference type="ARBA" id="ARBA00008303"/>
    </source>
</evidence>
<evidence type="ECO:0000256" key="2">
    <source>
        <dbReference type="ARBA" id="ARBA00004340"/>
    </source>
</evidence>
<dbReference type="Gene3D" id="4.10.80.10">
    <property type="entry name" value="Picornavirus coat protein VP4"/>
    <property type="match status" value="1"/>
</dbReference>
<evidence type="ECO:0000256" key="8">
    <source>
        <dbReference type="ARBA" id="ARBA00022595"/>
    </source>
</evidence>
<evidence type="ECO:0000313" key="24">
    <source>
        <dbReference type="EMBL" id="AHA35323.1"/>
    </source>
</evidence>
<keyword evidence="11" id="KW-1193">Eukaryotic host translation shutoff by virus</keyword>
<proteinExistence type="inferred from homology"/>
<keyword evidence="6" id="KW-0167">Capsid protein</keyword>
<dbReference type="InterPro" id="IPR029053">
    <property type="entry name" value="Viral_coat"/>
</dbReference>
<keyword evidence="8" id="KW-1162">Viral penetration into host cytoplasm</keyword>
<evidence type="ECO:0000256" key="20">
    <source>
        <dbReference type="ARBA" id="ARBA00045311"/>
    </source>
</evidence>
<evidence type="ECO:0000256" key="22">
    <source>
        <dbReference type="SAM" id="MobiDB-lite"/>
    </source>
</evidence>
<organism evidence="24">
    <name type="scientific">rhinovirus B4</name>
    <dbReference type="NCBI Taxonomy" id="185889"/>
    <lineage>
        <taxon>Viruses</taxon>
        <taxon>Riboviria</taxon>
        <taxon>Orthornavirae</taxon>
        <taxon>Pisuviricota</taxon>
        <taxon>Pisoniviricetes</taxon>
        <taxon>Picornavirales</taxon>
        <taxon>Picornaviridae</taxon>
        <taxon>Ensavirinae</taxon>
        <taxon>Enterovirus</taxon>
        <taxon>Enterovirus betarhino</taxon>
        <taxon>Rhinovirus B</taxon>
    </lineage>
</organism>
<feature type="domain" description="Picornavirus capsid" evidence="23">
    <location>
        <begin position="93"/>
        <end position="134"/>
    </location>
</feature>
<dbReference type="GO" id="GO:0039657">
    <property type="term" value="P:symbiont-mediated suppression of host gene expression"/>
    <property type="evidence" value="ECO:0007669"/>
    <property type="project" value="UniProtKB-KW"/>
</dbReference>
<dbReference type="InterPro" id="IPR003138">
    <property type="entry name" value="Pico_P1A"/>
</dbReference>
<keyword evidence="13" id="KW-0946">Virion</keyword>
<evidence type="ECO:0000256" key="15">
    <source>
        <dbReference type="ARBA" id="ARBA00023247"/>
    </source>
</evidence>
<dbReference type="GO" id="GO:0044694">
    <property type="term" value="P:symbiont genome entry into host cell via pore formation in plasma membrane"/>
    <property type="evidence" value="ECO:0007669"/>
    <property type="project" value="UniProtKB-KW"/>
</dbReference>
<evidence type="ECO:0000256" key="9">
    <source>
        <dbReference type="ARBA" id="ARBA00022707"/>
    </source>
</evidence>
<comment type="subunit">
    <text evidence="4">Interacts with capsid protein VP1 and capsid protein VP3 to form heterotrimeric protomers.</text>
</comment>
<keyword evidence="18" id="KW-1160">Virus entry into host cell</keyword>
<evidence type="ECO:0000256" key="11">
    <source>
        <dbReference type="ARBA" id="ARBA00022809"/>
    </source>
</evidence>
<accession>U6BKH7</accession>
<keyword evidence="17" id="KW-0449">Lipoprotein</keyword>
<evidence type="ECO:0000256" key="17">
    <source>
        <dbReference type="ARBA" id="ARBA00023288"/>
    </source>
</evidence>
<sequence>MGAQVSTQKSGSHENQNILTNGSNQTFTVINYYKDAASSSSAGQSLSMDPSKFTEPVKDLMLKVAPALNSPNIEACGYSDRVEQITLGNSTITTQEAANSIVAYGEWPSFLDDSDASDVNKTTKPDTSACRFYT</sequence>
<dbReference type="Gene3D" id="2.60.120.20">
    <property type="match status" value="1"/>
</dbReference>
<keyword evidence="16" id="KW-1172">Pore-mediated penetration of viral genome into host cell</keyword>
<feature type="region of interest" description="Disordered" evidence="22">
    <location>
        <begin position="1"/>
        <end position="20"/>
    </location>
</feature>
<evidence type="ECO:0000256" key="16">
    <source>
        <dbReference type="ARBA" id="ARBA00023255"/>
    </source>
</evidence>
<keyword evidence="10" id="KW-1161">Viral attachment to host cell</keyword>
<name>U6BKH7_9ENTO</name>
<evidence type="ECO:0000256" key="7">
    <source>
        <dbReference type="ARBA" id="ARBA00022581"/>
    </source>
</evidence>
<evidence type="ECO:0000256" key="12">
    <source>
        <dbReference type="ARBA" id="ARBA00022842"/>
    </source>
</evidence>
<comment type="subcellular location">
    <subcellularLocation>
        <location evidence="2">Host cell</location>
    </subcellularLocation>
    <subcellularLocation>
        <location evidence="1">Virion</location>
    </subcellularLocation>
</comment>
<evidence type="ECO:0000256" key="5">
    <source>
        <dbReference type="ARBA" id="ARBA00020107"/>
    </source>
</evidence>
<dbReference type="EMBL" id="KF688718">
    <property type="protein sequence ID" value="AHA35323.1"/>
    <property type="molecule type" value="Genomic_RNA"/>
</dbReference>
<evidence type="ECO:0000256" key="18">
    <source>
        <dbReference type="ARBA" id="ARBA00023296"/>
    </source>
</evidence>
<comment type="function">
    <text evidence="21">Component of immature procapsids, which is cleaved into capsid proteins VP4 and VP2 after maturation. Allows the capsid to remain inactive before the maturation step.</text>
</comment>
<dbReference type="GO" id="GO:0019028">
    <property type="term" value="C:viral capsid"/>
    <property type="evidence" value="ECO:0007669"/>
    <property type="project" value="UniProtKB-KW"/>
</dbReference>
<protein>
    <recommendedName>
        <fullName evidence="5">Genome polyprotein</fullName>
    </recommendedName>
</protein>
<dbReference type="InterPro" id="IPR036988">
    <property type="entry name" value="Pico_P1A_sf"/>
</dbReference>
<dbReference type="FunFam" id="4.10.80.10:FF:000001">
    <property type="entry name" value="Genome polyprotein"/>
    <property type="match status" value="1"/>
</dbReference>
<evidence type="ECO:0000256" key="10">
    <source>
        <dbReference type="ARBA" id="ARBA00022804"/>
    </source>
</evidence>
<keyword evidence="14" id="KW-1190">Host gene expression shutoff by virus</keyword>
<evidence type="ECO:0000256" key="14">
    <source>
        <dbReference type="ARBA" id="ARBA00022995"/>
    </source>
</evidence>
<dbReference type="InterPro" id="IPR001676">
    <property type="entry name" value="Picornavirus_capsid"/>
</dbReference>
<evidence type="ECO:0000256" key="1">
    <source>
        <dbReference type="ARBA" id="ARBA00004328"/>
    </source>
</evidence>
<comment type="similarity">
    <text evidence="3">Belongs to the picornaviruses polyprotein family.</text>
</comment>
<dbReference type="Pfam" id="PF02226">
    <property type="entry name" value="Pico_P1A"/>
    <property type="match status" value="1"/>
</dbReference>
<dbReference type="GO" id="GO:0019062">
    <property type="term" value="P:virion attachment to host cell"/>
    <property type="evidence" value="ECO:0007669"/>
    <property type="project" value="UniProtKB-KW"/>
</dbReference>
<comment type="function">
    <text evidence="20">Lies on the inner surface of the capsid shell. After binding to the host receptor, the capsid undergoes conformational changes. Capsid protein VP4 is released, Capsid protein VP1 N-terminus is externalized, and together, they shape a pore in the host membrane through which the viral genome is translocated into the host cell cytoplasm.</text>
</comment>
<keyword evidence="12" id="KW-0460">Magnesium</keyword>
<evidence type="ECO:0000256" key="4">
    <source>
        <dbReference type="ARBA" id="ARBA00011474"/>
    </source>
</evidence>
<keyword evidence="9" id="KW-0519">Myristate</keyword>
<evidence type="ECO:0000256" key="13">
    <source>
        <dbReference type="ARBA" id="ARBA00022844"/>
    </source>
</evidence>
<evidence type="ECO:0000256" key="6">
    <source>
        <dbReference type="ARBA" id="ARBA00022561"/>
    </source>
</evidence>
<evidence type="ECO:0000259" key="23">
    <source>
        <dbReference type="Pfam" id="PF00073"/>
    </source>
</evidence>
<reference evidence="24" key="1">
    <citation type="submission" date="2013-09" db="EMBL/GenBank/DDBJ databases">
        <title>Spectrum, predominance and virus interactions of rhinoviruses in 2001.</title>
        <authorList>
            <person name="Arden K.E."/>
            <person name="Faux C.E."/>
            <person name="Wang C.Y.T."/>
            <person name="Greer R.M."/>
            <person name="Sloots T.P."/>
            <person name="Mackay I.M."/>
        </authorList>
    </citation>
    <scope>NUCLEOTIDE SEQUENCE</scope>
    <source>
        <strain evidence="24">HRV-B4 QRS_290_2001</strain>
    </source>
</reference>
<dbReference type="SUPFAM" id="SSF88633">
    <property type="entry name" value="Positive stranded ssRNA viruses"/>
    <property type="match status" value="1"/>
</dbReference>
<evidence type="ECO:0000256" key="21">
    <source>
        <dbReference type="ARBA" id="ARBA00045749"/>
    </source>
</evidence>
<dbReference type="GO" id="GO:0005198">
    <property type="term" value="F:structural molecule activity"/>
    <property type="evidence" value="ECO:0007669"/>
    <property type="project" value="InterPro"/>
</dbReference>
<evidence type="ECO:0000256" key="19">
    <source>
        <dbReference type="ARBA" id="ARBA00045131"/>
    </source>
</evidence>